<proteinExistence type="predicted"/>
<evidence type="ECO:0000313" key="3">
    <source>
        <dbReference type="EMBL" id="CAE0446288.1"/>
    </source>
</evidence>
<name>A0A6S8FQR2_9STRA</name>
<organism evidence="3">
    <name type="scientific">Aplanochytrium stocchinoi</name>
    <dbReference type="NCBI Taxonomy" id="215587"/>
    <lineage>
        <taxon>Eukaryota</taxon>
        <taxon>Sar</taxon>
        <taxon>Stramenopiles</taxon>
        <taxon>Bigyra</taxon>
        <taxon>Labyrinthulomycetes</taxon>
        <taxon>Thraustochytrida</taxon>
        <taxon>Thraustochytriidae</taxon>
        <taxon>Aplanochytrium</taxon>
    </lineage>
</organism>
<reference evidence="3" key="1">
    <citation type="submission" date="2021-01" db="EMBL/GenBank/DDBJ databases">
        <authorList>
            <person name="Corre E."/>
            <person name="Pelletier E."/>
            <person name="Niang G."/>
            <person name="Scheremetjew M."/>
            <person name="Finn R."/>
            <person name="Kale V."/>
            <person name="Holt S."/>
            <person name="Cochrane G."/>
            <person name="Meng A."/>
            <person name="Brown T."/>
            <person name="Cohen L."/>
        </authorList>
    </citation>
    <scope>NUCLEOTIDE SEQUENCE</scope>
    <source>
        <strain evidence="3">GSBS06</strain>
    </source>
</reference>
<accession>A0A6S8FQR2</accession>
<dbReference type="PROSITE" id="PS00028">
    <property type="entry name" value="ZINC_FINGER_C2H2_1"/>
    <property type="match status" value="1"/>
</dbReference>
<feature type="region of interest" description="Disordered" evidence="1">
    <location>
        <begin position="261"/>
        <end position="294"/>
    </location>
</feature>
<dbReference type="Gene3D" id="3.30.160.60">
    <property type="entry name" value="Classic Zinc Finger"/>
    <property type="match status" value="1"/>
</dbReference>
<dbReference type="AlphaFoldDB" id="A0A6S8FQR2"/>
<gene>
    <name evidence="3" type="ORF">ASTO00021_LOCUS16293</name>
    <name evidence="4" type="ORF">ASTO00021_LOCUS16294</name>
</gene>
<dbReference type="EMBL" id="HBIN01021273">
    <property type="protein sequence ID" value="CAE0446289.1"/>
    <property type="molecule type" value="Transcribed_RNA"/>
</dbReference>
<dbReference type="EMBL" id="HBIN01021272">
    <property type="protein sequence ID" value="CAE0446288.1"/>
    <property type="molecule type" value="Transcribed_RNA"/>
</dbReference>
<evidence type="ECO:0000256" key="1">
    <source>
        <dbReference type="SAM" id="MobiDB-lite"/>
    </source>
</evidence>
<protein>
    <recommendedName>
        <fullName evidence="2">C2H2-type domain-containing protein</fullName>
    </recommendedName>
</protein>
<evidence type="ECO:0000313" key="4">
    <source>
        <dbReference type="EMBL" id="CAE0446289.1"/>
    </source>
</evidence>
<feature type="domain" description="C2H2-type" evidence="2">
    <location>
        <begin position="177"/>
        <end position="198"/>
    </location>
</feature>
<sequence>MVLRYLDASETDFKLSIGRTRPIRHANMEPESIKLADLKRLGIKIVDFSNGGVGDFVRVHNDSETESASCVCGAKRGNCPFENCGLFESSNFTQWRHEGTSRNINFYASDSLLSLHEAYGEKRAARMWRVRQRKNKKGIIHSATSTDSITGESEVEGKVKPTQTQTRMKMKTTTNQCRDCAQTFVTYMKLVYHVRNKHPKLAQQMKTERIRSRTCQKCSKLFNNKVSANYHMSRNVCERNPEIEDSNQNLKFRNQSLKVAKSKHDRQHMKNHERVNSTRLKRDRSSRVSQLSKLPQERKISKRLKTTSSAQELSPYQMHTTYDVKNAASEISPKMSKSGRLIKPKVSFDTMVKDSVNLYTMKKRKVKAKRT</sequence>
<evidence type="ECO:0000259" key="2">
    <source>
        <dbReference type="PROSITE" id="PS00028"/>
    </source>
</evidence>
<dbReference type="InterPro" id="IPR013087">
    <property type="entry name" value="Znf_C2H2_type"/>
</dbReference>